<gene>
    <name evidence="3" type="ORF">DBRI00130_LOCUS637</name>
</gene>
<evidence type="ECO:0000256" key="2">
    <source>
        <dbReference type="SAM" id="Phobius"/>
    </source>
</evidence>
<keyword evidence="2" id="KW-0812">Transmembrane</keyword>
<reference evidence="3" key="1">
    <citation type="submission" date="2021-01" db="EMBL/GenBank/DDBJ databases">
        <authorList>
            <person name="Corre E."/>
            <person name="Pelletier E."/>
            <person name="Niang G."/>
            <person name="Scheremetjew M."/>
            <person name="Finn R."/>
            <person name="Kale V."/>
            <person name="Holt S."/>
            <person name="Cochrane G."/>
            <person name="Meng A."/>
            <person name="Brown T."/>
            <person name="Cohen L."/>
        </authorList>
    </citation>
    <scope>NUCLEOTIDE SEQUENCE</scope>
    <source>
        <strain evidence="3">GSO104</strain>
    </source>
</reference>
<name>A0A6U3QGM1_9STRA</name>
<accession>A0A6U3QGM1</accession>
<dbReference type="EMBL" id="HBNS01000812">
    <property type="protein sequence ID" value="CAE4579060.1"/>
    <property type="molecule type" value="Transcribed_RNA"/>
</dbReference>
<keyword evidence="2" id="KW-0472">Membrane</keyword>
<feature type="compositionally biased region" description="Polar residues" evidence="1">
    <location>
        <begin position="232"/>
        <end position="252"/>
    </location>
</feature>
<dbReference type="AlphaFoldDB" id="A0A6U3QGM1"/>
<feature type="transmembrane region" description="Helical" evidence="2">
    <location>
        <begin position="69"/>
        <end position="102"/>
    </location>
</feature>
<sequence length="269" mass="28937">MNQQGETAMAHENFNGGGDAPEGVVDPDDPLLIAQTLTYITDDGSVVLSFSSAPFSFAFKLRSIFLEGIFVLLIVAAVPIGAHGAVVAVSVVNLIAVAWFWYNLVRSVEITSDGGLRFWIGNLEIDVPFSKIVSIRRVAGECALASLPLLPHRGFLSCPTDGVAVITSVPSTPFWLWPRSAGKPERRFGPFSCPRLVVVFSPAGGGLNFIREVENEMKNFQGDGGSERRANKQMQQPPSFAPSSNNQENFSGQAVDGTASRQAGDFFDV</sequence>
<feature type="region of interest" description="Disordered" evidence="1">
    <location>
        <begin position="219"/>
        <end position="269"/>
    </location>
</feature>
<evidence type="ECO:0000313" key="3">
    <source>
        <dbReference type="EMBL" id="CAE4579060.1"/>
    </source>
</evidence>
<protein>
    <submittedName>
        <fullName evidence="3">Uncharacterized protein</fullName>
    </submittedName>
</protein>
<organism evidence="3">
    <name type="scientific">Ditylum brightwellii</name>
    <dbReference type="NCBI Taxonomy" id="49249"/>
    <lineage>
        <taxon>Eukaryota</taxon>
        <taxon>Sar</taxon>
        <taxon>Stramenopiles</taxon>
        <taxon>Ochrophyta</taxon>
        <taxon>Bacillariophyta</taxon>
        <taxon>Mediophyceae</taxon>
        <taxon>Lithodesmiophycidae</taxon>
        <taxon>Lithodesmiales</taxon>
        <taxon>Lithodesmiaceae</taxon>
        <taxon>Ditylum</taxon>
    </lineage>
</organism>
<proteinExistence type="predicted"/>
<keyword evidence="2" id="KW-1133">Transmembrane helix</keyword>
<evidence type="ECO:0000256" key="1">
    <source>
        <dbReference type="SAM" id="MobiDB-lite"/>
    </source>
</evidence>